<dbReference type="PANTHER" id="PTHR42920">
    <property type="entry name" value="OS03G0707200 PROTEIN-RELATED"/>
    <property type="match status" value="1"/>
</dbReference>
<keyword evidence="4 7" id="KW-1133">Transmembrane helix</keyword>
<dbReference type="PANTHER" id="PTHR42920:SF11">
    <property type="entry name" value="INNER MEMBRANE PROTEIN YTFF"/>
    <property type="match status" value="1"/>
</dbReference>
<keyword evidence="2" id="KW-1003">Cell membrane</keyword>
<dbReference type="SUPFAM" id="SSF103481">
    <property type="entry name" value="Multidrug resistance efflux transporter EmrE"/>
    <property type="match status" value="2"/>
</dbReference>
<comment type="subcellular location">
    <subcellularLocation>
        <location evidence="1">Cell membrane</location>
        <topology evidence="1">Multi-pass membrane protein</topology>
    </subcellularLocation>
</comment>
<protein>
    <submittedName>
        <fullName evidence="9">Transporter of the DMT superfamily</fullName>
    </submittedName>
</protein>
<feature type="transmembrane region" description="Helical" evidence="7">
    <location>
        <begin position="71"/>
        <end position="89"/>
    </location>
</feature>
<evidence type="ECO:0000256" key="6">
    <source>
        <dbReference type="SAM" id="MobiDB-lite"/>
    </source>
</evidence>
<dbReference type="Proteomes" id="UP000019184">
    <property type="component" value="Unassembled WGS sequence"/>
</dbReference>
<evidence type="ECO:0000256" key="4">
    <source>
        <dbReference type="ARBA" id="ARBA00022989"/>
    </source>
</evidence>
<evidence type="ECO:0000256" key="7">
    <source>
        <dbReference type="SAM" id="Phobius"/>
    </source>
</evidence>
<evidence type="ECO:0000313" key="10">
    <source>
        <dbReference type="Proteomes" id="UP000019184"/>
    </source>
</evidence>
<sequence length="349" mass="37410">MKGIGYAMEAALLFGAATPLAKLLLNEAPPLLLAGLLYLGAGLGLTLWIVARRGLDALGRADEAALSISDLPWLGGAILTGGVLGPILLMTGLRLTPATSASLLLNLEGVFTTLIAWFVFRENFDRRIAVGMLVIVVASLLLSWGGTLDLGSPWGSVCIIGACGCWAMDNNLTRQISACNPLQIACIKGLVAGSASTLMALLGGISAPPLGIVAAVAVVGFLGYGLSLALYILALRHIGTARTGAYFSLAPFIGVVLSLVMFGEVPGMLFWLAMVLMAWGLWLHLSERHNHEHSHDENTHNHQHTHDEHHQHSHDFPWGGGEPHTHSHHHAGLWHTHPHFPDIHHRHHH</sequence>
<accession>A0A7U7J2V0</accession>
<name>A0A7U7J2V0_9GAMM</name>
<feature type="region of interest" description="Disordered" evidence="6">
    <location>
        <begin position="292"/>
        <end position="331"/>
    </location>
</feature>
<feature type="compositionally biased region" description="Basic and acidic residues" evidence="6">
    <location>
        <begin position="292"/>
        <end position="315"/>
    </location>
</feature>
<reference evidence="9 10" key="1">
    <citation type="journal article" date="2014" name="ISME J.">
        <title>Candidatus Competibacter-lineage genomes retrieved from metagenomes reveal functional metabolic diversity.</title>
        <authorList>
            <person name="McIlroy S.J."/>
            <person name="Albertsen M."/>
            <person name="Andresen E.K."/>
            <person name="Saunders A.M."/>
            <person name="Kristiansen R."/>
            <person name="Stokholm-Bjerregaard M."/>
            <person name="Nielsen K.L."/>
            <person name="Nielsen P.H."/>
        </authorList>
    </citation>
    <scope>NUCLEOTIDE SEQUENCE [LARGE SCALE GENOMIC DNA]</scope>
    <source>
        <strain evidence="9 10">Run_B_J11</strain>
    </source>
</reference>
<feature type="transmembrane region" description="Helical" evidence="7">
    <location>
        <begin position="153"/>
        <end position="172"/>
    </location>
</feature>
<feature type="transmembrane region" description="Helical" evidence="7">
    <location>
        <begin position="211"/>
        <end position="233"/>
    </location>
</feature>
<feature type="transmembrane region" description="Helical" evidence="7">
    <location>
        <begin position="31"/>
        <end position="50"/>
    </location>
</feature>
<keyword evidence="3 7" id="KW-0812">Transmembrane</keyword>
<feature type="transmembrane region" description="Helical" evidence="7">
    <location>
        <begin position="184"/>
        <end position="205"/>
    </location>
</feature>
<keyword evidence="5 7" id="KW-0472">Membrane</keyword>
<dbReference type="InterPro" id="IPR037185">
    <property type="entry name" value="EmrE-like"/>
</dbReference>
<feature type="domain" description="EamA" evidence="8">
    <location>
        <begin position="154"/>
        <end position="283"/>
    </location>
</feature>
<evidence type="ECO:0000256" key="2">
    <source>
        <dbReference type="ARBA" id="ARBA00022475"/>
    </source>
</evidence>
<dbReference type="Pfam" id="PF00892">
    <property type="entry name" value="EamA"/>
    <property type="match status" value="2"/>
</dbReference>
<feature type="domain" description="EamA" evidence="8">
    <location>
        <begin position="2"/>
        <end position="143"/>
    </location>
</feature>
<feature type="transmembrane region" description="Helical" evidence="7">
    <location>
        <begin position="127"/>
        <end position="147"/>
    </location>
</feature>
<evidence type="ECO:0000313" key="9">
    <source>
        <dbReference type="EMBL" id="CDH43569.1"/>
    </source>
</evidence>
<keyword evidence="10" id="KW-1185">Reference proteome</keyword>
<dbReference type="EMBL" id="CBTK010000028">
    <property type="protein sequence ID" value="CDH43569.1"/>
    <property type="molecule type" value="Genomic_DNA"/>
</dbReference>
<evidence type="ECO:0000259" key="8">
    <source>
        <dbReference type="Pfam" id="PF00892"/>
    </source>
</evidence>
<feature type="transmembrane region" description="Helical" evidence="7">
    <location>
        <begin position="245"/>
        <end position="262"/>
    </location>
</feature>
<evidence type="ECO:0000256" key="3">
    <source>
        <dbReference type="ARBA" id="ARBA00022692"/>
    </source>
</evidence>
<dbReference type="AlphaFoldDB" id="A0A7U7J2V0"/>
<dbReference type="InterPro" id="IPR051258">
    <property type="entry name" value="Diverse_Substrate_Transporter"/>
</dbReference>
<evidence type="ECO:0000256" key="1">
    <source>
        <dbReference type="ARBA" id="ARBA00004651"/>
    </source>
</evidence>
<dbReference type="RefSeq" id="WP_034430622.1">
    <property type="nucleotide sequence ID" value="NZ_CBTK010000028.1"/>
</dbReference>
<proteinExistence type="predicted"/>
<evidence type="ECO:0000256" key="5">
    <source>
        <dbReference type="ARBA" id="ARBA00023136"/>
    </source>
</evidence>
<feature type="transmembrane region" description="Helical" evidence="7">
    <location>
        <begin position="268"/>
        <end position="285"/>
    </location>
</feature>
<gene>
    <name evidence="9" type="primary">cnrT</name>
    <name evidence="9" type="ORF">BN874_1230079</name>
</gene>
<comment type="caution">
    <text evidence="9">The sequence shown here is derived from an EMBL/GenBank/DDBJ whole genome shotgun (WGS) entry which is preliminary data.</text>
</comment>
<feature type="transmembrane region" description="Helical" evidence="7">
    <location>
        <begin position="101"/>
        <end position="120"/>
    </location>
</feature>
<dbReference type="InterPro" id="IPR000620">
    <property type="entry name" value="EamA_dom"/>
</dbReference>
<dbReference type="GO" id="GO:0005886">
    <property type="term" value="C:plasma membrane"/>
    <property type="evidence" value="ECO:0007669"/>
    <property type="project" value="UniProtKB-SubCell"/>
</dbReference>
<organism evidence="9 10">
    <name type="scientific">Candidatus Contendobacter odensis Run_B_J11</name>
    <dbReference type="NCBI Taxonomy" id="1400861"/>
    <lineage>
        <taxon>Bacteria</taxon>
        <taxon>Pseudomonadati</taxon>
        <taxon>Pseudomonadota</taxon>
        <taxon>Gammaproteobacteria</taxon>
        <taxon>Candidatus Competibacteraceae</taxon>
        <taxon>Candidatus Contendibacter</taxon>
    </lineage>
</organism>